<feature type="domain" description="Fibrinogen C-terminal" evidence="1">
    <location>
        <begin position="18"/>
        <end position="186"/>
    </location>
</feature>
<dbReference type="InterPro" id="IPR050373">
    <property type="entry name" value="Fibrinogen_C-term_domain"/>
</dbReference>
<dbReference type="SUPFAM" id="SSF56496">
    <property type="entry name" value="Fibrinogen C-terminal domain-like"/>
    <property type="match status" value="1"/>
</dbReference>
<dbReference type="NCBIfam" id="NF040941">
    <property type="entry name" value="GGGWT_bact"/>
    <property type="match status" value="1"/>
</dbReference>
<organism evidence="2 3">
    <name type="scientific">Halocaridina rubra</name>
    <name type="common">Hawaiian red shrimp</name>
    <dbReference type="NCBI Taxonomy" id="373956"/>
    <lineage>
        <taxon>Eukaryota</taxon>
        <taxon>Metazoa</taxon>
        <taxon>Ecdysozoa</taxon>
        <taxon>Arthropoda</taxon>
        <taxon>Crustacea</taxon>
        <taxon>Multicrustacea</taxon>
        <taxon>Malacostraca</taxon>
        <taxon>Eumalacostraca</taxon>
        <taxon>Eucarida</taxon>
        <taxon>Decapoda</taxon>
        <taxon>Pleocyemata</taxon>
        <taxon>Caridea</taxon>
        <taxon>Atyoidea</taxon>
        <taxon>Atyidae</taxon>
        <taxon>Halocaridina</taxon>
    </lineage>
</organism>
<keyword evidence="3" id="KW-1185">Reference proteome</keyword>
<dbReference type="AlphaFoldDB" id="A0AAN9A7S1"/>
<evidence type="ECO:0000313" key="3">
    <source>
        <dbReference type="Proteomes" id="UP001381693"/>
    </source>
</evidence>
<name>A0AAN9A7S1_HALRR</name>
<gene>
    <name evidence="2" type="primary">FCN2_1</name>
    <name evidence="2" type="ORF">SK128_003770</name>
</gene>
<accession>A0AAN9A7S1</accession>
<dbReference type="Gene3D" id="3.90.215.10">
    <property type="entry name" value="Gamma Fibrinogen, chain A, domain 1"/>
    <property type="match status" value="1"/>
</dbReference>
<keyword evidence="2" id="KW-0675">Receptor</keyword>
<evidence type="ECO:0000313" key="2">
    <source>
        <dbReference type="EMBL" id="KAK7077334.1"/>
    </source>
</evidence>
<dbReference type="InterPro" id="IPR014716">
    <property type="entry name" value="Fibrinogen_a/b/g_C_1"/>
</dbReference>
<dbReference type="InterPro" id="IPR036056">
    <property type="entry name" value="Fibrinogen-like_C"/>
</dbReference>
<proteinExistence type="predicted"/>
<dbReference type="PANTHER" id="PTHR19143">
    <property type="entry name" value="FIBRINOGEN/TENASCIN/ANGIOPOEITIN"/>
    <property type="match status" value="1"/>
</dbReference>
<dbReference type="Pfam" id="PF00147">
    <property type="entry name" value="Fibrinogen_C"/>
    <property type="match status" value="1"/>
</dbReference>
<dbReference type="InterPro" id="IPR002181">
    <property type="entry name" value="Fibrinogen_a/b/g_C_dom"/>
</dbReference>
<comment type="caution">
    <text evidence="2">The sequence shown here is derived from an EMBL/GenBank/DDBJ whole genome shotgun (WGS) entry which is preliminary data.</text>
</comment>
<dbReference type="EMBL" id="JAXCGZ010009434">
    <property type="protein sequence ID" value="KAK7077334.1"/>
    <property type="molecule type" value="Genomic_DNA"/>
</dbReference>
<sequence>MKAESIYQIPSSTNILWFEVSPTVRNCYDVLQQGHNESGVYTIFPYDCCPKRPLEVYCDMVTDGGGWTVIQKRADIQPREDFFRTWMEYALGFGNLTGEFWLGLDHIHILTNQELSKVRFDMGDFENDTRFAEYRFFYVHDRSQSFKLEVNGYSGDAGDGFSDLSGQSFSTKDKDLDKHGDNCASR</sequence>
<protein>
    <submittedName>
        <fullName evidence="2">Cell surface pattern recognition receptor signaling pathway</fullName>
    </submittedName>
</protein>
<dbReference type="PROSITE" id="PS51406">
    <property type="entry name" value="FIBRINOGEN_C_2"/>
    <property type="match status" value="1"/>
</dbReference>
<dbReference type="CDD" id="cd00087">
    <property type="entry name" value="FReD"/>
    <property type="match status" value="1"/>
</dbReference>
<evidence type="ECO:0000259" key="1">
    <source>
        <dbReference type="PROSITE" id="PS51406"/>
    </source>
</evidence>
<dbReference type="Proteomes" id="UP001381693">
    <property type="component" value="Unassembled WGS sequence"/>
</dbReference>
<dbReference type="GO" id="GO:0005615">
    <property type="term" value="C:extracellular space"/>
    <property type="evidence" value="ECO:0007669"/>
    <property type="project" value="TreeGrafter"/>
</dbReference>
<dbReference type="SMART" id="SM00186">
    <property type="entry name" value="FBG"/>
    <property type="match status" value="1"/>
</dbReference>
<reference evidence="2 3" key="1">
    <citation type="submission" date="2023-11" db="EMBL/GenBank/DDBJ databases">
        <title>Halocaridina rubra genome assembly.</title>
        <authorList>
            <person name="Smith C."/>
        </authorList>
    </citation>
    <scope>NUCLEOTIDE SEQUENCE [LARGE SCALE GENOMIC DNA]</scope>
    <source>
        <strain evidence="2">EP-1</strain>
        <tissue evidence="2">Whole</tissue>
    </source>
</reference>